<dbReference type="PROSITE" id="PS01315">
    <property type="entry name" value="CDS"/>
    <property type="match status" value="1"/>
</dbReference>
<organism evidence="20 21">
    <name type="scientific">Negativicoccus succinicivorans</name>
    <dbReference type="NCBI Taxonomy" id="620903"/>
    <lineage>
        <taxon>Bacteria</taxon>
        <taxon>Bacillati</taxon>
        <taxon>Bacillota</taxon>
        <taxon>Negativicutes</taxon>
        <taxon>Veillonellales</taxon>
        <taxon>Veillonellaceae</taxon>
        <taxon>Negativicoccus</taxon>
    </lineage>
</organism>
<evidence type="ECO:0000256" key="15">
    <source>
        <dbReference type="ARBA" id="ARBA00023136"/>
    </source>
</evidence>
<evidence type="ECO:0000256" key="12">
    <source>
        <dbReference type="ARBA" id="ARBA00022695"/>
    </source>
</evidence>
<dbReference type="GO" id="GO:0004605">
    <property type="term" value="F:phosphatidate cytidylyltransferase activity"/>
    <property type="evidence" value="ECO:0007669"/>
    <property type="project" value="UniProtKB-EC"/>
</dbReference>
<dbReference type="OrthoDB" id="9799199at2"/>
<dbReference type="GeneID" id="93485408"/>
<evidence type="ECO:0000313" key="21">
    <source>
        <dbReference type="Proteomes" id="UP000591941"/>
    </source>
</evidence>
<keyword evidence="17" id="KW-1208">Phospholipid metabolism</keyword>
<keyword evidence="12 18" id="KW-0548">Nucleotidyltransferase</keyword>
<evidence type="ECO:0000256" key="3">
    <source>
        <dbReference type="ARBA" id="ARBA00005119"/>
    </source>
</evidence>
<comment type="catalytic activity">
    <reaction evidence="1 18">
        <text>a 1,2-diacyl-sn-glycero-3-phosphate + CTP + H(+) = a CDP-1,2-diacyl-sn-glycerol + diphosphate</text>
        <dbReference type="Rhea" id="RHEA:16229"/>
        <dbReference type="ChEBI" id="CHEBI:15378"/>
        <dbReference type="ChEBI" id="CHEBI:33019"/>
        <dbReference type="ChEBI" id="CHEBI:37563"/>
        <dbReference type="ChEBI" id="CHEBI:58332"/>
        <dbReference type="ChEBI" id="CHEBI:58608"/>
        <dbReference type="EC" id="2.7.7.41"/>
    </reaction>
</comment>
<dbReference type="Pfam" id="PF01148">
    <property type="entry name" value="CTP_transf_1"/>
    <property type="match status" value="1"/>
</dbReference>
<evidence type="ECO:0000256" key="18">
    <source>
        <dbReference type="RuleBase" id="RU003938"/>
    </source>
</evidence>
<dbReference type="AlphaFoldDB" id="A0A841R116"/>
<evidence type="ECO:0000256" key="7">
    <source>
        <dbReference type="ARBA" id="ARBA00019373"/>
    </source>
</evidence>
<dbReference type="UniPathway" id="UPA00557">
    <property type="reaction ID" value="UER00614"/>
</dbReference>
<evidence type="ECO:0000256" key="13">
    <source>
        <dbReference type="ARBA" id="ARBA00022989"/>
    </source>
</evidence>
<keyword evidence="14" id="KW-0443">Lipid metabolism</keyword>
<evidence type="ECO:0000256" key="5">
    <source>
        <dbReference type="ARBA" id="ARBA00010185"/>
    </source>
</evidence>
<name>A0A841R116_9FIRM</name>
<evidence type="ECO:0000256" key="9">
    <source>
        <dbReference type="ARBA" id="ARBA00022516"/>
    </source>
</evidence>
<feature type="transmembrane region" description="Helical" evidence="19">
    <location>
        <begin position="252"/>
        <end position="269"/>
    </location>
</feature>
<dbReference type="GO" id="GO:0005886">
    <property type="term" value="C:plasma membrane"/>
    <property type="evidence" value="ECO:0007669"/>
    <property type="project" value="UniProtKB-SubCell"/>
</dbReference>
<evidence type="ECO:0000256" key="6">
    <source>
        <dbReference type="ARBA" id="ARBA00012487"/>
    </source>
</evidence>
<feature type="transmembrane region" description="Helical" evidence="19">
    <location>
        <begin position="51"/>
        <end position="69"/>
    </location>
</feature>
<comment type="similarity">
    <text evidence="5 18">Belongs to the CDS family.</text>
</comment>
<feature type="transmembrane region" description="Helical" evidence="19">
    <location>
        <begin position="140"/>
        <end position="159"/>
    </location>
</feature>
<keyword evidence="16" id="KW-0594">Phospholipid biosynthesis</keyword>
<feature type="transmembrane region" description="Helical" evidence="19">
    <location>
        <begin position="102"/>
        <end position="124"/>
    </location>
</feature>
<evidence type="ECO:0000256" key="14">
    <source>
        <dbReference type="ARBA" id="ARBA00023098"/>
    </source>
</evidence>
<dbReference type="EC" id="2.7.7.41" evidence="6 18"/>
<dbReference type="InterPro" id="IPR000374">
    <property type="entry name" value="PC_trans"/>
</dbReference>
<keyword evidence="9" id="KW-0444">Lipid biosynthesis</keyword>
<evidence type="ECO:0000256" key="10">
    <source>
        <dbReference type="ARBA" id="ARBA00022679"/>
    </source>
</evidence>
<dbReference type="Proteomes" id="UP000591941">
    <property type="component" value="Unassembled WGS sequence"/>
</dbReference>
<evidence type="ECO:0000256" key="4">
    <source>
        <dbReference type="ARBA" id="ARBA00005189"/>
    </source>
</evidence>
<dbReference type="EMBL" id="JACHHI010000001">
    <property type="protein sequence ID" value="MBB6477101.1"/>
    <property type="molecule type" value="Genomic_DNA"/>
</dbReference>
<dbReference type="PANTHER" id="PTHR46382">
    <property type="entry name" value="PHOSPHATIDATE CYTIDYLYLTRANSFERASE"/>
    <property type="match status" value="1"/>
</dbReference>
<comment type="pathway">
    <text evidence="3 18">Phospholipid metabolism; CDP-diacylglycerol biosynthesis; CDP-diacylglycerol from sn-glycerol 3-phosphate: step 3/3.</text>
</comment>
<feature type="transmembrane region" description="Helical" evidence="19">
    <location>
        <begin position="6"/>
        <end position="39"/>
    </location>
</feature>
<evidence type="ECO:0000256" key="1">
    <source>
        <dbReference type="ARBA" id="ARBA00001698"/>
    </source>
</evidence>
<dbReference type="RefSeq" id="WP_159822031.1">
    <property type="nucleotide sequence ID" value="NZ_CABWNB010000001.1"/>
</dbReference>
<evidence type="ECO:0000256" key="16">
    <source>
        <dbReference type="ARBA" id="ARBA00023209"/>
    </source>
</evidence>
<accession>A0A841R116</accession>
<comment type="caution">
    <text evidence="20">The sequence shown here is derived from an EMBL/GenBank/DDBJ whole genome shotgun (WGS) entry which is preliminary data.</text>
</comment>
<evidence type="ECO:0000313" key="20">
    <source>
        <dbReference type="EMBL" id="MBB6477101.1"/>
    </source>
</evidence>
<dbReference type="PANTHER" id="PTHR46382:SF1">
    <property type="entry name" value="PHOSPHATIDATE CYTIDYLYLTRANSFERASE"/>
    <property type="match status" value="1"/>
</dbReference>
<keyword evidence="13 19" id="KW-1133">Transmembrane helix</keyword>
<evidence type="ECO:0000256" key="2">
    <source>
        <dbReference type="ARBA" id="ARBA00004651"/>
    </source>
</evidence>
<keyword evidence="11 18" id="KW-0812">Transmembrane</keyword>
<comment type="subcellular location">
    <subcellularLocation>
        <location evidence="2">Cell membrane</location>
        <topology evidence="2">Multi-pass membrane protein</topology>
    </subcellularLocation>
</comment>
<sequence>MLRTRVITALIGVAAFLLLIYLGGIWLALPVWGLAFLALLEYKHILQQRQIYASAIVMTIVMTLMVIGAETVGGIFLLILLPAILPCLFLVAFCLRRAPDFLSLFFTIGGVLYIGVGFSTLLLLRSASFLHGAAFGSGTFWVWFALLGTWMSDTGAYFAGKRFGTKAVVPKISPHKTLEGFIGGALFTIVGLLIYAYAGQVPLSLALGLAMAVAMVAPAGDLFESLLKRYVNVKDSGHILPGHGGILDRFDSLLFVTPVLYSLLLFLIGDL</sequence>
<evidence type="ECO:0000256" key="8">
    <source>
        <dbReference type="ARBA" id="ARBA00022475"/>
    </source>
</evidence>
<evidence type="ECO:0000256" key="11">
    <source>
        <dbReference type="ARBA" id="ARBA00022692"/>
    </source>
</evidence>
<keyword evidence="8" id="KW-1003">Cell membrane</keyword>
<reference evidence="20 21" key="1">
    <citation type="submission" date="2020-08" db="EMBL/GenBank/DDBJ databases">
        <title>Genomic Encyclopedia of Type Strains, Phase IV (KMG-IV): sequencing the most valuable type-strain genomes for metagenomic binning, comparative biology and taxonomic classification.</title>
        <authorList>
            <person name="Goeker M."/>
        </authorList>
    </citation>
    <scope>NUCLEOTIDE SEQUENCE [LARGE SCALE GENOMIC DNA]</scope>
    <source>
        <strain evidence="20 21">DSM 21255</strain>
    </source>
</reference>
<keyword evidence="21" id="KW-1185">Reference proteome</keyword>
<keyword evidence="10 18" id="KW-0808">Transferase</keyword>
<evidence type="ECO:0000256" key="19">
    <source>
        <dbReference type="SAM" id="Phobius"/>
    </source>
</evidence>
<feature type="transmembrane region" description="Helical" evidence="19">
    <location>
        <begin position="75"/>
        <end position="95"/>
    </location>
</feature>
<proteinExistence type="inferred from homology"/>
<gene>
    <name evidence="20" type="ORF">HNR45_000123</name>
</gene>
<dbReference type="GO" id="GO:0016024">
    <property type="term" value="P:CDP-diacylglycerol biosynthetic process"/>
    <property type="evidence" value="ECO:0007669"/>
    <property type="project" value="UniProtKB-UniPathway"/>
</dbReference>
<evidence type="ECO:0000256" key="17">
    <source>
        <dbReference type="ARBA" id="ARBA00023264"/>
    </source>
</evidence>
<protein>
    <recommendedName>
        <fullName evidence="7 18">Phosphatidate cytidylyltransferase</fullName>
        <ecNumber evidence="6 18">2.7.7.41</ecNumber>
    </recommendedName>
</protein>
<keyword evidence="15 19" id="KW-0472">Membrane</keyword>
<comment type="pathway">
    <text evidence="4">Lipid metabolism.</text>
</comment>
<feature type="transmembrane region" description="Helical" evidence="19">
    <location>
        <begin position="180"/>
        <end position="198"/>
    </location>
</feature>